<dbReference type="SUPFAM" id="SSF88659">
    <property type="entry name" value="Sigma3 and sigma4 domains of RNA polymerase sigma factors"/>
    <property type="match status" value="1"/>
</dbReference>
<dbReference type="InterPro" id="IPR014284">
    <property type="entry name" value="RNA_pol_sigma-70_dom"/>
</dbReference>
<dbReference type="NCBIfam" id="TIGR02983">
    <property type="entry name" value="SigE-fam_strep"/>
    <property type="match status" value="1"/>
</dbReference>
<proteinExistence type="inferred from homology"/>
<dbReference type="InterPro" id="IPR013324">
    <property type="entry name" value="RNA_pol_sigma_r3/r4-like"/>
</dbReference>
<evidence type="ECO:0000259" key="6">
    <source>
        <dbReference type="Pfam" id="PF04542"/>
    </source>
</evidence>
<dbReference type="Pfam" id="PF04542">
    <property type="entry name" value="Sigma70_r2"/>
    <property type="match status" value="1"/>
</dbReference>
<dbReference type="NCBIfam" id="TIGR02937">
    <property type="entry name" value="sigma70-ECF"/>
    <property type="match status" value="1"/>
</dbReference>
<dbReference type="GO" id="GO:0016987">
    <property type="term" value="F:sigma factor activity"/>
    <property type="evidence" value="ECO:0007669"/>
    <property type="project" value="UniProtKB-KW"/>
</dbReference>
<evidence type="ECO:0000256" key="1">
    <source>
        <dbReference type="ARBA" id="ARBA00010641"/>
    </source>
</evidence>
<dbReference type="RefSeq" id="WP_089244386.1">
    <property type="nucleotide sequence ID" value="NZ_FZPH01000001.1"/>
</dbReference>
<evidence type="ECO:0000256" key="2">
    <source>
        <dbReference type="ARBA" id="ARBA00023015"/>
    </source>
</evidence>
<evidence type="ECO:0000313" key="8">
    <source>
        <dbReference type="EMBL" id="SNS74603.1"/>
    </source>
</evidence>
<dbReference type="AlphaFoldDB" id="A0A239H1C4"/>
<dbReference type="Proteomes" id="UP000198362">
    <property type="component" value="Unassembled WGS sequence"/>
</dbReference>
<protein>
    <submittedName>
        <fullName evidence="8">RNA polymerase sigma-70 factor, sigma-E family</fullName>
    </submittedName>
</protein>
<dbReference type="PANTHER" id="PTHR43133:SF50">
    <property type="entry name" value="ECF RNA POLYMERASE SIGMA FACTOR SIGM"/>
    <property type="match status" value="1"/>
</dbReference>
<keyword evidence="4" id="KW-0238">DNA-binding</keyword>
<dbReference type="Gene3D" id="1.10.1740.10">
    <property type="match status" value="1"/>
</dbReference>
<feature type="domain" description="RNA polymerase sigma-70 region 2" evidence="6">
    <location>
        <begin position="16"/>
        <end position="70"/>
    </location>
</feature>
<dbReference type="GO" id="GO:0006352">
    <property type="term" value="P:DNA-templated transcription initiation"/>
    <property type="evidence" value="ECO:0007669"/>
    <property type="project" value="InterPro"/>
</dbReference>
<dbReference type="Pfam" id="PF08281">
    <property type="entry name" value="Sigma70_r4_2"/>
    <property type="match status" value="1"/>
</dbReference>
<dbReference type="GO" id="GO:0003677">
    <property type="term" value="F:DNA binding"/>
    <property type="evidence" value="ECO:0007669"/>
    <property type="project" value="UniProtKB-KW"/>
</dbReference>
<dbReference type="InterPro" id="IPR014325">
    <property type="entry name" value="RNA_pol_sigma-E_actinobac"/>
</dbReference>
<dbReference type="InterPro" id="IPR039425">
    <property type="entry name" value="RNA_pol_sigma-70-like"/>
</dbReference>
<feature type="domain" description="RNA polymerase sigma factor 70 region 4 type 2" evidence="7">
    <location>
        <begin position="99"/>
        <end position="151"/>
    </location>
</feature>
<dbReference type="CDD" id="cd06171">
    <property type="entry name" value="Sigma70_r4"/>
    <property type="match status" value="1"/>
</dbReference>
<keyword evidence="5" id="KW-0804">Transcription</keyword>
<comment type="similarity">
    <text evidence="1">Belongs to the sigma-70 factor family. ECF subfamily.</text>
</comment>
<organism evidence="8 9">
    <name type="scientific">Asanoa hainanensis</name>
    <dbReference type="NCBI Taxonomy" id="560556"/>
    <lineage>
        <taxon>Bacteria</taxon>
        <taxon>Bacillati</taxon>
        <taxon>Actinomycetota</taxon>
        <taxon>Actinomycetes</taxon>
        <taxon>Micromonosporales</taxon>
        <taxon>Micromonosporaceae</taxon>
        <taxon>Asanoa</taxon>
    </lineage>
</organism>
<sequence length="166" mass="18730">MAEDDSGFREFIDLRYGDLLRIAYLLTGSAHDAEDLVQSALLKVMRRWSKVDEPFAYLRRTMANQHISVWHRVRSRESVGTQPPEHGGDDPADRVVRRHALVAALRGLPPRTRVVVVLRYLDDLPEAEVAAMLGWPVGTVKSHASRGLARLRVALGEQELMKGNQR</sequence>
<dbReference type="SUPFAM" id="SSF88946">
    <property type="entry name" value="Sigma2 domain of RNA polymerase sigma factors"/>
    <property type="match status" value="1"/>
</dbReference>
<evidence type="ECO:0000256" key="3">
    <source>
        <dbReference type="ARBA" id="ARBA00023082"/>
    </source>
</evidence>
<name>A0A239H1C4_9ACTN</name>
<keyword evidence="3" id="KW-0731">Sigma factor</keyword>
<reference evidence="8 9" key="1">
    <citation type="submission" date="2017-06" db="EMBL/GenBank/DDBJ databases">
        <authorList>
            <person name="Kim H.J."/>
            <person name="Triplett B.A."/>
        </authorList>
    </citation>
    <scope>NUCLEOTIDE SEQUENCE [LARGE SCALE GENOMIC DNA]</scope>
    <source>
        <strain evidence="8 9">CGMCC 4.5593</strain>
    </source>
</reference>
<dbReference type="Gene3D" id="1.10.10.10">
    <property type="entry name" value="Winged helix-like DNA-binding domain superfamily/Winged helix DNA-binding domain"/>
    <property type="match status" value="1"/>
</dbReference>
<evidence type="ECO:0000259" key="7">
    <source>
        <dbReference type="Pfam" id="PF08281"/>
    </source>
</evidence>
<dbReference type="InterPro" id="IPR036388">
    <property type="entry name" value="WH-like_DNA-bd_sf"/>
</dbReference>
<evidence type="ECO:0000256" key="5">
    <source>
        <dbReference type="ARBA" id="ARBA00023163"/>
    </source>
</evidence>
<dbReference type="EMBL" id="FZPH01000001">
    <property type="protein sequence ID" value="SNS74603.1"/>
    <property type="molecule type" value="Genomic_DNA"/>
</dbReference>
<keyword evidence="9" id="KW-1185">Reference proteome</keyword>
<dbReference type="InterPro" id="IPR007627">
    <property type="entry name" value="RNA_pol_sigma70_r2"/>
</dbReference>
<dbReference type="PANTHER" id="PTHR43133">
    <property type="entry name" value="RNA POLYMERASE ECF-TYPE SIGMA FACTO"/>
    <property type="match status" value="1"/>
</dbReference>
<gene>
    <name evidence="8" type="ORF">SAMN05421812_101631</name>
</gene>
<dbReference type="InterPro" id="IPR013249">
    <property type="entry name" value="RNA_pol_sigma70_r4_t2"/>
</dbReference>
<dbReference type="OrthoDB" id="9780326at2"/>
<keyword evidence="2" id="KW-0805">Transcription regulation</keyword>
<evidence type="ECO:0000256" key="4">
    <source>
        <dbReference type="ARBA" id="ARBA00023125"/>
    </source>
</evidence>
<dbReference type="InterPro" id="IPR013325">
    <property type="entry name" value="RNA_pol_sigma_r2"/>
</dbReference>
<accession>A0A239H1C4</accession>
<evidence type="ECO:0000313" key="9">
    <source>
        <dbReference type="Proteomes" id="UP000198362"/>
    </source>
</evidence>